<dbReference type="InterPro" id="IPR031359">
    <property type="entry name" value="NACHT_N"/>
</dbReference>
<feature type="domain" description="NWD NACHT-NTPase N-terminal" evidence="3">
    <location>
        <begin position="18"/>
        <end position="227"/>
    </location>
</feature>
<reference evidence="5 6" key="1">
    <citation type="submission" date="2019-06" db="EMBL/GenBank/DDBJ databases">
        <title>Genome Sequence of the Brown Rot Fungal Pathogen Monilinia laxa.</title>
        <authorList>
            <person name="De Miccolis Angelini R.M."/>
            <person name="Landi L."/>
            <person name="Abate D."/>
            <person name="Pollastro S."/>
            <person name="Romanazzi G."/>
            <person name="Faretra F."/>
        </authorList>
    </citation>
    <scope>NUCLEOTIDE SEQUENCE [LARGE SCALE GENOMIC DNA]</scope>
    <source>
        <strain evidence="5 6">Mlax316</strain>
    </source>
</reference>
<accession>A0A5N6JRM8</accession>
<dbReference type="EMBL" id="VIGI01000015">
    <property type="protein sequence ID" value="KAB8291199.1"/>
    <property type="molecule type" value="Genomic_DNA"/>
</dbReference>
<dbReference type="Pfam" id="PF17100">
    <property type="entry name" value="NACHT_N"/>
    <property type="match status" value="1"/>
</dbReference>
<keyword evidence="6" id="KW-1185">Reference proteome</keyword>
<dbReference type="InterPro" id="IPR002110">
    <property type="entry name" value="Ankyrin_rpt"/>
</dbReference>
<comment type="caution">
    <text evidence="5">The sequence shown here is derived from an EMBL/GenBank/DDBJ whole genome shotgun (WGS) entry which is preliminary data.</text>
</comment>
<dbReference type="OrthoDB" id="7464126at2759"/>
<dbReference type="PANTHER" id="PTHR10039">
    <property type="entry name" value="AMELOGENIN"/>
    <property type="match status" value="1"/>
</dbReference>
<evidence type="ECO:0000313" key="5">
    <source>
        <dbReference type="EMBL" id="KAB8291199.1"/>
    </source>
</evidence>
<sequence>MAGSEVSSLVALTNQNNTLWKEAYEKFKGDSEMFERLQSTISKDSNVTKNVGQEQQLGDLLIRKRRIMEDKQWVLHWRKKGIKIGPQFDMIVKIFKSVKPIGDTAAGLDPIHAGIPWACVSILLPLILNHSEEQEMALNGLQKVAEIVQQFTSFSWDYLNIPTEKSEKQLKESIVTLYWKILRYEATAINNFSRHTISRYAASIVRKDDWKTLLKDIEDYRNNFMTDLQLNDSQTQKRFESELRELIQGLDRTDEKNFKIIQWISVKPYVSQHYTARQLLVEYPHAGKWIIEKYTKWLHCDGAPAFWLRGTIGTGKTSIVLVSQLAWTLNGNAIEQSIVDMFNNAQPPDTTLPTPEDWLEALLKLFQRVRKVIIVIDALDECVDFSKLLTMLKRLQVQRVDCVSFLFSSRLNVDVDKVFPGSDGIILTAEDTSKDMSRYIEDEVKSKEGDIECEDEAVKKQLINRITLVLINSAGGMFKWVTLQLAIMFPIEGQTFFPENIQIQLQNIENRNVSLEQSLNDAYETVYTLNTKLGIYNSSVSMALYKWLLCCETPLCTEEVIKIIELSLDHDPKFKKVTRNPLSTKVLLHCCSNFVIQSAENTFRFAHLSVEEYLINHCAVKAEFQPEKCHLFAMKMCLALITSKRIKPVSRQEQRLMGSKEAKVSLRIAFLEMVRNNLDHLLMPSSFLCYSVSYWAHHTSRVSLGMRSRELSYKSFVLCSKISPSLQWWYSQINAGNFRGNTRSQIREVCDNYLGGLSRSGEYPLKSRLSILGAAFNLPEVIEIGLNKYRETIDESAATGLTPLLVAIRHGSPDSVKYLLDQGANPQLNSFVHRHHIKNDNVGRPTADENMVFWATAKDGASQKHIEEHLKVEEILLNHERSRQPFLFQLERFLRIDAHPEPPRAFEALYHASNETPISAKIFKERVNTKGLGELVDVLDRMDEKSFDDEMVLEVIRLDSAATVERVFEFKKIDSLTPLMVRNALRSRDYKTLAYFVAEFNFSILTQELVIDEKLRRQGTWRVILDAKGTGFVTQEVFDSLFDDPPGTRNIVLMLEACGTGMIRSSHLEVIAGVPLYSLEVFATVRRKRGSLEGLITEEVIVNALDNDNSELVKFILHNFNDPTSLLTKRVEEVAKQNGMMVRTIEATADSLYFNPDLVIINPNWNHRIEGR</sequence>
<dbReference type="Pfam" id="PF24883">
    <property type="entry name" value="NPHP3_N"/>
    <property type="match status" value="1"/>
</dbReference>
<evidence type="ECO:0000313" key="6">
    <source>
        <dbReference type="Proteomes" id="UP000326757"/>
    </source>
</evidence>
<proteinExistence type="predicted"/>
<evidence type="ECO:0000259" key="3">
    <source>
        <dbReference type="Pfam" id="PF17100"/>
    </source>
</evidence>
<dbReference type="SMART" id="SM00248">
    <property type="entry name" value="ANK"/>
    <property type="match status" value="1"/>
</dbReference>
<keyword evidence="1" id="KW-0677">Repeat</keyword>
<dbReference type="InterPro" id="IPR056884">
    <property type="entry name" value="NPHP3-like_N"/>
</dbReference>
<evidence type="ECO:0000256" key="1">
    <source>
        <dbReference type="ARBA" id="ARBA00022737"/>
    </source>
</evidence>
<organism evidence="5 6">
    <name type="scientific">Monilinia laxa</name>
    <name type="common">Brown rot fungus</name>
    <name type="synonym">Sclerotinia laxa</name>
    <dbReference type="NCBI Taxonomy" id="61186"/>
    <lineage>
        <taxon>Eukaryota</taxon>
        <taxon>Fungi</taxon>
        <taxon>Dikarya</taxon>
        <taxon>Ascomycota</taxon>
        <taxon>Pezizomycotina</taxon>
        <taxon>Leotiomycetes</taxon>
        <taxon>Helotiales</taxon>
        <taxon>Sclerotiniaceae</taxon>
        <taxon>Monilinia</taxon>
    </lineage>
</organism>
<gene>
    <name evidence="5" type="ORF">EYC80_009886</name>
</gene>
<name>A0A5N6JRM8_MONLA</name>
<dbReference type="InterPro" id="IPR036770">
    <property type="entry name" value="Ankyrin_rpt-contain_sf"/>
</dbReference>
<dbReference type="AlphaFoldDB" id="A0A5N6JRM8"/>
<dbReference type="Proteomes" id="UP000326757">
    <property type="component" value="Unassembled WGS sequence"/>
</dbReference>
<feature type="domain" description="Nephrocystin 3-like N-terminal" evidence="4">
    <location>
        <begin position="322"/>
        <end position="410"/>
    </location>
</feature>
<feature type="repeat" description="ANK" evidence="2">
    <location>
        <begin position="799"/>
        <end position="831"/>
    </location>
</feature>
<protein>
    <submittedName>
        <fullName evidence="5">Uncharacterized protein</fullName>
    </submittedName>
</protein>
<keyword evidence="2" id="KW-0040">ANK repeat</keyword>
<dbReference type="PROSITE" id="PS50088">
    <property type="entry name" value="ANK_REPEAT"/>
    <property type="match status" value="1"/>
</dbReference>
<evidence type="ECO:0000259" key="4">
    <source>
        <dbReference type="Pfam" id="PF24883"/>
    </source>
</evidence>
<dbReference type="PANTHER" id="PTHR10039:SF15">
    <property type="entry name" value="NACHT DOMAIN-CONTAINING PROTEIN"/>
    <property type="match status" value="1"/>
</dbReference>
<dbReference type="PROSITE" id="PS50297">
    <property type="entry name" value="ANK_REP_REGION"/>
    <property type="match status" value="1"/>
</dbReference>
<dbReference type="SUPFAM" id="SSF48403">
    <property type="entry name" value="Ankyrin repeat"/>
    <property type="match status" value="1"/>
</dbReference>
<dbReference type="Gene3D" id="1.25.40.20">
    <property type="entry name" value="Ankyrin repeat-containing domain"/>
    <property type="match status" value="1"/>
</dbReference>
<dbReference type="Pfam" id="PF00023">
    <property type="entry name" value="Ank"/>
    <property type="match status" value="1"/>
</dbReference>
<evidence type="ECO:0000256" key="2">
    <source>
        <dbReference type="PROSITE-ProRule" id="PRU00023"/>
    </source>
</evidence>